<dbReference type="InterPro" id="IPR038706">
    <property type="entry name" value="Type_VI_SciN-like_sf"/>
</dbReference>
<dbReference type="RefSeq" id="WP_119738451.1">
    <property type="nucleotide sequence ID" value="NZ_QYUN01000002.1"/>
</dbReference>
<sequence length="241" mass="26010">MIFSKQLVLFWSGRRRQQAGANFVSHGQLFFRTFAISRPWGALPELSVFTLLLLALAGCGVAPIATGKVAEIALQAVGIALSDSAKAPRGPKYVQIRLKGADDMNAGEDGKGLSAIVRLYKLKDQNSFQAMPYTTFGRAEKERLALGDDLVEVKELILSPGQTLELKEKVENDTAYLGVVTLFRSPNARRWRFSFAASEETQKTGITLGIHACAMSATSSAPIGMALTESSLLSPVKCSQA</sequence>
<reference evidence="1 2" key="1">
    <citation type="submission" date="2018-09" db="EMBL/GenBank/DDBJ databases">
        <authorList>
            <person name="Zhu H."/>
        </authorList>
    </citation>
    <scope>NUCLEOTIDE SEQUENCE [LARGE SCALE GENOMIC DNA]</scope>
    <source>
        <strain evidence="1 2">K2R10-39</strain>
    </source>
</reference>
<name>A0A418X110_9BURK</name>
<dbReference type="EMBL" id="QYUN01000002">
    <property type="protein sequence ID" value="RJG06142.1"/>
    <property type="molecule type" value="Genomic_DNA"/>
</dbReference>
<dbReference type="AlphaFoldDB" id="A0A418X110"/>
<protein>
    <submittedName>
        <fullName evidence="1">Type VI secretion system lipoprotein TssJ</fullName>
    </submittedName>
</protein>
<dbReference type="InterPro" id="IPR017734">
    <property type="entry name" value="T6SS_SciN"/>
</dbReference>
<dbReference type="Pfam" id="PF12790">
    <property type="entry name" value="T6SS-SciN"/>
    <property type="match status" value="1"/>
</dbReference>
<evidence type="ECO:0000313" key="1">
    <source>
        <dbReference type="EMBL" id="RJG06142.1"/>
    </source>
</evidence>
<dbReference type="PANTHER" id="PTHR37625">
    <property type="entry name" value="OUTER MEMBRANE LIPOPROTEIN-RELATED"/>
    <property type="match status" value="1"/>
</dbReference>
<keyword evidence="2" id="KW-1185">Reference proteome</keyword>
<proteinExistence type="predicted"/>
<evidence type="ECO:0000313" key="2">
    <source>
        <dbReference type="Proteomes" id="UP000285190"/>
    </source>
</evidence>
<comment type="caution">
    <text evidence="1">The sequence shown here is derived from an EMBL/GenBank/DDBJ whole genome shotgun (WGS) entry which is preliminary data.</text>
</comment>
<accession>A0A418X110</accession>
<dbReference type="PANTHER" id="PTHR37625:SF4">
    <property type="entry name" value="OUTER MEMBRANE LIPOPROTEIN"/>
    <property type="match status" value="1"/>
</dbReference>
<dbReference type="NCBIfam" id="TIGR03352">
    <property type="entry name" value="VI_chp_3"/>
    <property type="match status" value="1"/>
</dbReference>
<dbReference type="OrthoDB" id="8752321at2"/>
<organism evidence="1 2">
    <name type="scientific">Noviherbaspirillum cavernae</name>
    <dbReference type="NCBI Taxonomy" id="2320862"/>
    <lineage>
        <taxon>Bacteria</taxon>
        <taxon>Pseudomonadati</taxon>
        <taxon>Pseudomonadota</taxon>
        <taxon>Betaproteobacteria</taxon>
        <taxon>Burkholderiales</taxon>
        <taxon>Oxalobacteraceae</taxon>
        <taxon>Noviherbaspirillum</taxon>
    </lineage>
</organism>
<dbReference type="Proteomes" id="UP000285190">
    <property type="component" value="Unassembled WGS sequence"/>
</dbReference>
<gene>
    <name evidence="1" type="primary">tssJ</name>
    <name evidence="1" type="ORF">D3870_09105</name>
</gene>
<keyword evidence="1" id="KW-0449">Lipoprotein</keyword>
<dbReference type="Gene3D" id="2.60.40.4150">
    <property type="entry name" value="Type VI secretion system, lipoprotein SciN"/>
    <property type="match status" value="1"/>
</dbReference>